<dbReference type="RefSeq" id="WP_012998343.1">
    <property type="nucleotide sequence ID" value="NC_013929.1"/>
</dbReference>
<evidence type="ECO:0000256" key="1">
    <source>
        <dbReference type="SAM" id="MobiDB-lite"/>
    </source>
</evidence>
<gene>
    <name evidence="4" type="ordered locus">SCAB_4011</name>
</gene>
<evidence type="ECO:0000313" key="5">
    <source>
        <dbReference type="Proteomes" id="UP000001444"/>
    </source>
</evidence>
<dbReference type="eggNOG" id="COG1672">
    <property type="taxonomic scope" value="Bacteria"/>
</dbReference>
<feature type="region of interest" description="Disordered" evidence="1">
    <location>
        <begin position="47"/>
        <end position="95"/>
    </location>
</feature>
<evidence type="ECO:0000259" key="3">
    <source>
        <dbReference type="PROSITE" id="PS51549"/>
    </source>
</evidence>
<dbReference type="Proteomes" id="UP000001444">
    <property type="component" value="Chromosome"/>
</dbReference>
<feature type="compositionally biased region" description="Low complexity" evidence="1">
    <location>
        <begin position="60"/>
        <end position="89"/>
    </location>
</feature>
<name>C9YST1_STRSW</name>
<dbReference type="GeneID" id="24308388"/>
<dbReference type="PROSITE" id="PS51549">
    <property type="entry name" value="DM13"/>
    <property type="match status" value="1"/>
</dbReference>
<proteinExistence type="predicted"/>
<dbReference type="InterPro" id="IPR019545">
    <property type="entry name" value="DM13_domain"/>
</dbReference>
<dbReference type="EMBL" id="FN554889">
    <property type="protein sequence ID" value="CBG67606.1"/>
    <property type="molecule type" value="Genomic_DNA"/>
</dbReference>
<evidence type="ECO:0000256" key="2">
    <source>
        <dbReference type="SAM" id="Phobius"/>
    </source>
</evidence>
<feature type="domain" description="DM13" evidence="3">
    <location>
        <begin position="88"/>
        <end position="203"/>
    </location>
</feature>
<reference evidence="4 5" key="1">
    <citation type="journal article" date="2010" name="Mol. Plant Microbe Interact.">
        <title>Streptomyces scabies 87-22 contains a coronafacic acid-like biosynthetic cluster that contributes to plant-microbe interactions.</title>
        <authorList>
            <person name="Bignell D.R."/>
            <person name="Seipke R.F."/>
            <person name="Huguet-Tapia J.C."/>
            <person name="Chambers A.H."/>
            <person name="Parry R.J."/>
            <person name="Loria R."/>
        </authorList>
    </citation>
    <scope>NUCLEOTIDE SEQUENCE [LARGE SCALE GENOMIC DNA]</scope>
    <source>
        <strain evidence="4 5">87.22</strain>
    </source>
</reference>
<dbReference type="Pfam" id="PF10517">
    <property type="entry name" value="DM13"/>
    <property type="match status" value="1"/>
</dbReference>
<organism evidence="4 5">
    <name type="scientific">Streptomyces scabiei (strain 87.22)</name>
    <dbReference type="NCBI Taxonomy" id="680198"/>
    <lineage>
        <taxon>Bacteria</taxon>
        <taxon>Bacillati</taxon>
        <taxon>Actinomycetota</taxon>
        <taxon>Actinomycetes</taxon>
        <taxon>Kitasatosporales</taxon>
        <taxon>Streptomycetaceae</taxon>
        <taxon>Streptomyces</taxon>
    </lineage>
</organism>
<protein>
    <submittedName>
        <fullName evidence="4">Putative secreted protein</fullName>
    </submittedName>
</protein>
<sequence length="205" mass="21466">MGHTPRKRLITGLVMVTVMGVAAGLYWFQPWKLWQDRTVTESLPGTVVETSPLPEATPEADAGVADAGASTAGASTAGASPSPSAPSGPLTVASGGLISHEHTTTGTAKLVRLADGTHVVRLEHLDTSNGPDLRVWLTDAPVKEGRAGWHVFDDGAYVSLGRLKGNKGSQNYPLPDDVDPSAYTSVTIWCDRFDVSFGAAELTAT</sequence>
<dbReference type="KEGG" id="scb:SCAB_4011"/>
<accession>C9YST1</accession>
<keyword evidence="2" id="KW-0812">Transmembrane</keyword>
<dbReference type="HOGENOM" id="CLU_089192_1_0_11"/>
<keyword evidence="2" id="KW-0472">Membrane</keyword>
<keyword evidence="5" id="KW-1185">Reference proteome</keyword>
<dbReference type="AlphaFoldDB" id="C9YST1"/>
<feature type="transmembrane region" description="Helical" evidence="2">
    <location>
        <begin position="9"/>
        <end position="28"/>
    </location>
</feature>
<evidence type="ECO:0000313" key="4">
    <source>
        <dbReference type="EMBL" id="CBG67606.1"/>
    </source>
</evidence>
<keyword evidence="2" id="KW-1133">Transmembrane helix</keyword>
<dbReference type="STRING" id="680198.SCAB_4011"/>